<reference evidence="4" key="1">
    <citation type="submission" date="2008-07" db="EMBL/GenBank/DDBJ databases">
        <title>Annotation of Ajellomyces capsulatus strain H88.</title>
        <authorList>
            <person name="Champion M."/>
            <person name="Cuomo C."/>
            <person name="Ma L.-J."/>
            <person name="Henn M.R."/>
            <person name="Sil A."/>
            <person name="Goldman B."/>
            <person name="Young S.K."/>
            <person name="Kodira C.D."/>
            <person name="Zeng Q."/>
            <person name="Koehrsen M."/>
            <person name="Alvarado L."/>
            <person name="Berlin A."/>
            <person name="Borenstein D."/>
            <person name="Chen Z."/>
            <person name="Engels R."/>
            <person name="Freedman E."/>
            <person name="Gellesch M."/>
            <person name="Goldberg J."/>
            <person name="Griggs A."/>
            <person name="Gujja S."/>
            <person name="Heiman D."/>
            <person name="Hepburn T."/>
            <person name="Howarth C."/>
            <person name="Jen D."/>
            <person name="Larson L."/>
            <person name="Lewis B."/>
            <person name="Mehta T."/>
            <person name="Park D."/>
            <person name="Pearson M."/>
            <person name="Roberts A."/>
            <person name="Saif S."/>
            <person name="Shea T."/>
            <person name="Shenoy N."/>
            <person name="Sisk P."/>
            <person name="Stolte C."/>
            <person name="Sykes S."/>
            <person name="Walk T."/>
            <person name="White J."/>
            <person name="Yandava C."/>
            <person name="Klein B."/>
            <person name="McEwen J.G."/>
            <person name="Puccia R."/>
            <person name="Goldman G.H."/>
            <person name="Felipe M.S."/>
            <person name="Nino-Vega G."/>
            <person name="San-Blas G."/>
            <person name="Taylor J."/>
            <person name="Mendoza L."/>
            <person name="Galagan J."/>
            <person name="Nusbaum C."/>
            <person name="Birren B."/>
        </authorList>
    </citation>
    <scope>NUCLEOTIDE SEQUENCE [LARGE SCALE GENOMIC DNA]</scope>
    <source>
        <strain evidence="4">H88</strain>
    </source>
</reference>
<feature type="region of interest" description="Disordered" evidence="1">
    <location>
        <begin position="89"/>
        <end position="118"/>
    </location>
</feature>
<organism evidence="4">
    <name type="scientific">Ajellomyces capsulatus (strain H88)</name>
    <name type="common">Darling's disease fungus</name>
    <name type="synonym">Histoplasma capsulatum</name>
    <dbReference type="NCBI Taxonomy" id="544711"/>
    <lineage>
        <taxon>Eukaryota</taxon>
        <taxon>Fungi</taxon>
        <taxon>Dikarya</taxon>
        <taxon>Ascomycota</taxon>
        <taxon>Pezizomycotina</taxon>
        <taxon>Eurotiomycetes</taxon>
        <taxon>Eurotiomycetidae</taxon>
        <taxon>Onygenales</taxon>
        <taxon>Ajellomycetaceae</taxon>
        <taxon>Histoplasma</taxon>
    </lineage>
</organism>
<dbReference type="EMBL" id="DS990640">
    <property type="protein sequence ID" value="EGC46894.1"/>
    <property type="molecule type" value="Genomic_DNA"/>
</dbReference>
<reference evidence="3" key="2">
    <citation type="submission" date="2021-01" db="EMBL/GenBank/DDBJ databases">
        <title>Chromosome-level genome assembly of a human fungal pathogen reveals clustering of transcriptionally co-regulated genes.</title>
        <authorList>
            <person name="Voorhies M."/>
            <person name="Cohen S."/>
            <person name="Shea T.P."/>
            <person name="Petrus S."/>
            <person name="Munoz J.F."/>
            <person name="Poplawski S."/>
            <person name="Goldman W.E."/>
            <person name="Michael T."/>
            <person name="Cuomo C.A."/>
            <person name="Sil A."/>
            <person name="Beyhan S."/>
        </authorList>
    </citation>
    <scope>NUCLEOTIDE SEQUENCE</scope>
    <source>
        <strain evidence="3">H88</strain>
    </source>
</reference>
<dbReference type="HOGENOM" id="CLU_2108373_0_0_1"/>
<dbReference type="VEuPathDB" id="FungiDB:I7I53_00211"/>
<name>F0UP35_AJEC8</name>
<dbReference type="Proteomes" id="UP000663419">
    <property type="component" value="Chromosome 3"/>
</dbReference>
<sequence length="118" mass="12695">MAPISSLVSKGQSQSVCTGSRSLCLLLSTVTRGFRTYLIGSTHGEWNSPICAVIGCWSSSAPVRCPGNKWGSRKEVRVLTMVTATIWANKTPGNPGDPGGSKSLFQRKERRKLSAPAW</sequence>
<dbReference type="OMA" id="ATIWANK"/>
<evidence type="ECO:0000313" key="2">
    <source>
        <dbReference type="EMBL" id="EGC46894.1"/>
    </source>
</evidence>
<evidence type="ECO:0000313" key="4">
    <source>
        <dbReference type="Proteomes" id="UP000008142"/>
    </source>
</evidence>
<dbReference type="EMBL" id="CP069104">
    <property type="protein sequence ID" value="QSS53069.1"/>
    <property type="molecule type" value="Genomic_DNA"/>
</dbReference>
<protein>
    <submittedName>
        <fullName evidence="2">Predicted protein</fullName>
    </submittedName>
</protein>
<dbReference type="AlphaFoldDB" id="F0UP35"/>
<dbReference type="Proteomes" id="UP000008142">
    <property type="component" value="Unassembled WGS sequence"/>
</dbReference>
<gene>
    <name evidence="2" type="ORF">HCEG_06109</name>
    <name evidence="3" type="ORF">I7I53_00211</name>
</gene>
<proteinExistence type="predicted"/>
<evidence type="ECO:0000256" key="1">
    <source>
        <dbReference type="SAM" id="MobiDB-lite"/>
    </source>
</evidence>
<evidence type="ECO:0000313" key="3">
    <source>
        <dbReference type="EMBL" id="QSS53069.1"/>
    </source>
</evidence>
<accession>F0UP35</accession>
<feature type="compositionally biased region" description="Basic residues" evidence="1">
    <location>
        <begin position="108"/>
        <end position="118"/>
    </location>
</feature>